<proteinExistence type="predicted"/>
<name>X1IM97_9ZZZZ</name>
<dbReference type="AlphaFoldDB" id="X1IM97"/>
<dbReference type="EMBL" id="BARU01025775">
    <property type="protein sequence ID" value="GAH70375.1"/>
    <property type="molecule type" value="Genomic_DNA"/>
</dbReference>
<dbReference type="Pfam" id="PF00557">
    <property type="entry name" value="Peptidase_M24"/>
    <property type="match status" value="1"/>
</dbReference>
<dbReference type="PANTHER" id="PTHR46112:SF2">
    <property type="entry name" value="XAA-PRO AMINOPEPTIDASE P-RELATED"/>
    <property type="match status" value="1"/>
</dbReference>
<dbReference type="InterPro" id="IPR000994">
    <property type="entry name" value="Pept_M24"/>
</dbReference>
<dbReference type="InterPro" id="IPR050659">
    <property type="entry name" value="Peptidase_M24B"/>
</dbReference>
<comment type="caution">
    <text evidence="2">The sequence shown here is derived from an EMBL/GenBank/DDBJ whole genome shotgun (WGS) entry which is preliminary data.</text>
</comment>
<sequence>AKNSNISWLTGGMENRIVFVSEEGAVKLIVLKDKILVLTNNIEAERVIKEEGLDKEDFQFIVNQWYERDLLDGLIKKYRLGGDCYFPEVNNLQEEIKQLRFSLLPEEIERYRSLGRETAKIMTDVCRAIKSGDTENEVKGRLSQKLWSKNIHPHLILVGSDERLFDYRHPIAKDKEIKKYVMVVTCAEKYGLIVNLTRFVHFGEIAEELMDKLRAVAKVNASFITNTRPGKKVADIFQEGIRTYGEISYPGEWKLHHQGGATGYEVRDYIATS</sequence>
<feature type="non-terminal residue" evidence="2">
    <location>
        <position position="273"/>
    </location>
</feature>
<feature type="non-terminal residue" evidence="2">
    <location>
        <position position="1"/>
    </location>
</feature>
<dbReference type="CDD" id="cd01066">
    <property type="entry name" value="APP_MetAP"/>
    <property type="match status" value="1"/>
</dbReference>
<feature type="domain" description="Peptidase M24" evidence="1">
    <location>
        <begin position="110"/>
        <end position="265"/>
    </location>
</feature>
<dbReference type="SUPFAM" id="SSF55920">
    <property type="entry name" value="Creatinase/aminopeptidase"/>
    <property type="match status" value="1"/>
</dbReference>
<reference evidence="2" key="1">
    <citation type="journal article" date="2014" name="Front. Microbiol.">
        <title>High frequency of phylogenetically diverse reductive dehalogenase-homologous genes in deep subseafloor sedimentary metagenomes.</title>
        <authorList>
            <person name="Kawai M."/>
            <person name="Futagami T."/>
            <person name="Toyoda A."/>
            <person name="Takaki Y."/>
            <person name="Nishi S."/>
            <person name="Hori S."/>
            <person name="Arai W."/>
            <person name="Tsubouchi T."/>
            <person name="Morono Y."/>
            <person name="Uchiyama I."/>
            <person name="Ito T."/>
            <person name="Fujiyama A."/>
            <person name="Inagaki F."/>
            <person name="Takami H."/>
        </authorList>
    </citation>
    <scope>NUCLEOTIDE SEQUENCE</scope>
    <source>
        <strain evidence="2">Expedition CK06-06</strain>
    </source>
</reference>
<gene>
    <name evidence="2" type="ORF">S03H2_41484</name>
</gene>
<evidence type="ECO:0000313" key="2">
    <source>
        <dbReference type="EMBL" id="GAH70375.1"/>
    </source>
</evidence>
<dbReference type="InterPro" id="IPR036005">
    <property type="entry name" value="Creatinase/aminopeptidase-like"/>
</dbReference>
<accession>X1IM97</accession>
<dbReference type="Gene3D" id="3.90.230.10">
    <property type="entry name" value="Creatinase/methionine aminopeptidase superfamily"/>
    <property type="match status" value="1"/>
</dbReference>
<dbReference type="PANTHER" id="PTHR46112">
    <property type="entry name" value="AMINOPEPTIDASE"/>
    <property type="match status" value="1"/>
</dbReference>
<evidence type="ECO:0000259" key="1">
    <source>
        <dbReference type="Pfam" id="PF00557"/>
    </source>
</evidence>
<protein>
    <recommendedName>
        <fullName evidence="1">Peptidase M24 domain-containing protein</fullName>
    </recommendedName>
</protein>
<organism evidence="2">
    <name type="scientific">marine sediment metagenome</name>
    <dbReference type="NCBI Taxonomy" id="412755"/>
    <lineage>
        <taxon>unclassified sequences</taxon>
        <taxon>metagenomes</taxon>
        <taxon>ecological metagenomes</taxon>
    </lineage>
</organism>